<feature type="transmembrane region" description="Helical" evidence="2">
    <location>
        <begin position="614"/>
        <end position="643"/>
    </location>
</feature>
<name>A0A1B3SJT7_9MOLU</name>
<accession>A0A1B3SJT7</accession>
<dbReference type="KEGG" id="shj:SHELI_v1c02370"/>
<keyword evidence="4" id="KW-1185">Reference proteome</keyword>
<dbReference type="STRING" id="216938.SHELI_v1c02370"/>
<protein>
    <submittedName>
        <fullName evidence="3">Uncharacterized protein</fullName>
    </submittedName>
</protein>
<organism evidence="3 4">
    <name type="scientific">Spiroplasma helicoides</name>
    <dbReference type="NCBI Taxonomy" id="216938"/>
    <lineage>
        <taxon>Bacteria</taxon>
        <taxon>Bacillati</taxon>
        <taxon>Mycoplasmatota</taxon>
        <taxon>Mollicutes</taxon>
        <taxon>Entomoplasmatales</taxon>
        <taxon>Spiroplasmataceae</taxon>
        <taxon>Spiroplasma</taxon>
    </lineage>
</organism>
<dbReference type="OrthoDB" id="388661at2"/>
<feature type="coiled-coil region" evidence="1">
    <location>
        <begin position="392"/>
        <end position="419"/>
    </location>
</feature>
<keyword evidence="2" id="KW-0472">Membrane</keyword>
<gene>
    <name evidence="3" type="ORF">SHELI_v1c02370</name>
</gene>
<dbReference type="EMBL" id="CP017015">
    <property type="protein sequence ID" value="AOG60192.1"/>
    <property type="molecule type" value="Genomic_DNA"/>
</dbReference>
<keyword evidence="2" id="KW-0812">Transmembrane</keyword>
<sequence>MGFKLGVLVSYNGENWVIIDMQEKEISNGHLTFLKIKNILTSEIININASEVKEVEVKPRRVAEKEAELESLEDTQYINALFNDLDDDDTENFFGLGTEETNFRDIDIELEKIDEDEIGSKDDRVLIKKENVYKNIVENFQIPEHQVHYTSRRNFISGYDDVNNRVDETLSDINPIGEIKTQIPDENTNIFNENLEAKNETNIFQEETIDNKTIIKPRPIENLDKAQFIEKDDQTNTKDAYDYETNHNENTQNVEIQTNNLDNSEKTNNSILENTNIHQNTTETLNTSFNKDIKEEIFLDDQKENISDEKTHHSIFDIDKDTNAKPFDNPKTFEETLNKNFDKDEKTFNLKSTFEEIQNKVDKDYTSIQRNQDIKSDSNNEPTIENKFDENKNQLYINVEKEEQKVDIAEENMGQLTMADHLMEKQELQEKLSKSFVKNPQFINFEKTYSNNNFQNKAEKDFILDANQKVVVGLTKRADKAIENNANLNEDDALNTKKLIDNYNKQQKISENFAENFKYYDNEDQNTMTIFEENNRFDQSKLKDSKVYRKFKKMTISLIILFVLSLLIPLISFVTKSVVLFNENSFNNLSGNEKITKILKIYLFEESGLNNANILFAIDILLVFISPVIFLTFSIYCITYIVIVNDRQYKGLAHYNYQVGKNLVVMDQIQDYNNESSLYLLKVHNDIKKIRKEIKILKNKSEKASINDKKIESINIPH</sequence>
<evidence type="ECO:0000256" key="1">
    <source>
        <dbReference type="SAM" id="Coils"/>
    </source>
</evidence>
<keyword evidence="2" id="KW-1133">Transmembrane helix</keyword>
<feature type="coiled-coil region" evidence="1">
    <location>
        <begin position="680"/>
        <end position="707"/>
    </location>
</feature>
<evidence type="ECO:0000256" key="2">
    <source>
        <dbReference type="SAM" id="Phobius"/>
    </source>
</evidence>
<reference evidence="3 4" key="1">
    <citation type="submission" date="2016-08" db="EMBL/GenBank/DDBJ databases">
        <title>Complete genome sequence of Spiroplasma helicoides TABS-2 (DSM 22551).</title>
        <authorList>
            <person name="Shen W.-Y."/>
            <person name="Lo W.-S."/>
            <person name="Lai Y.-C."/>
            <person name="Kuo C.-H."/>
        </authorList>
    </citation>
    <scope>NUCLEOTIDE SEQUENCE [LARGE SCALE GENOMIC DNA]</scope>
    <source>
        <strain evidence="3 4">TABS-2</strain>
    </source>
</reference>
<proteinExistence type="predicted"/>
<feature type="transmembrane region" description="Helical" evidence="2">
    <location>
        <begin position="556"/>
        <end position="575"/>
    </location>
</feature>
<dbReference type="Proteomes" id="UP000094378">
    <property type="component" value="Chromosome"/>
</dbReference>
<dbReference type="AlphaFoldDB" id="A0A1B3SJT7"/>
<evidence type="ECO:0000313" key="4">
    <source>
        <dbReference type="Proteomes" id="UP000094378"/>
    </source>
</evidence>
<keyword evidence="1" id="KW-0175">Coiled coil</keyword>
<dbReference type="RefSeq" id="WP_069115970.1">
    <property type="nucleotide sequence ID" value="NZ_CP017015.1"/>
</dbReference>
<evidence type="ECO:0000313" key="3">
    <source>
        <dbReference type="EMBL" id="AOG60192.1"/>
    </source>
</evidence>